<evidence type="ECO:0000256" key="1">
    <source>
        <dbReference type="SAM" id="Coils"/>
    </source>
</evidence>
<reference evidence="4" key="1">
    <citation type="submission" date="2021-07" db="EMBL/GenBank/DDBJ databases">
        <title>Aureisphaera sp. CAU 1614 isolated from sea sediment.</title>
        <authorList>
            <person name="Kim W."/>
        </authorList>
    </citation>
    <scope>NUCLEOTIDE SEQUENCE</scope>
    <source>
        <strain evidence="4">CAU 1614</strain>
    </source>
</reference>
<dbReference type="RefSeq" id="WP_219053346.1">
    <property type="nucleotide sequence ID" value="NZ_JAHWDP010000005.1"/>
</dbReference>
<dbReference type="Proteomes" id="UP001138686">
    <property type="component" value="Unassembled WGS sequence"/>
</dbReference>
<organism evidence="4 5">
    <name type="scientific">Halomarinibacterium sedimenti</name>
    <dbReference type="NCBI Taxonomy" id="2857106"/>
    <lineage>
        <taxon>Bacteria</taxon>
        <taxon>Pseudomonadati</taxon>
        <taxon>Bacteroidota</taxon>
        <taxon>Flavobacteriia</taxon>
        <taxon>Flavobacteriales</taxon>
        <taxon>Flavobacteriaceae</taxon>
        <taxon>Halomarinibacterium</taxon>
    </lineage>
</organism>
<proteinExistence type="predicted"/>
<feature type="compositionally biased region" description="Basic and acidic residues" evidence="2">
    <location>
        <begin position="23"/>
        <end position="38"/>
    </location>
</feature>
<keyword evidence="3" id="KW-0732">Signal</keyword>
<dbReference type="EMBL" id="JAHWDP010000005">
    <property type="protein sequence ID" value="MBW2938822.1"/>
    <property type="molecule type" value="Genomic_DNA"/>
</dbReference>
<name>A0A9X1JZU3_9FLAO</name>
<feature type="region of interest" description="Disordered" evidence="2">
    <location>
        <begin position="18"/>
        <end position="42"/>
    </location>
</feature>
<accession>A0A9X1JZU3</accession>
<sequence>MKKVLLIALILVGFAGQAQERGNGPRKEKNEMREKMKDLTPQQRAELKSKKMALHLDLNESQQKQVETLLVKQEEKKDAMRAQREEKKELSKEDAFALKSKMLDEQMEFKKQMKSILTKEQFEKFEKSRMHRGKMKKHSEKRKKDK</sequence>
<evidence type="ECO:0000313" key="5">
    <source>
        <dbReference type="Proteomes" id="UP001138686"/>
    </source>
</evidence>
<evidence type="ECO:0000256" key="2">
    <source>
        <dbReference type="SAM" id="MobiDB-lite"/>
    </source>
</evidence>
<feature type="coiled-coil region" evidence="1">
    <location>
        <begin position="63"/>
        <end position="93"/>
    </location>
</feature>
<dbReference type="AlphaFoldDB" id="A0A9X1JZU3"/>
<protein>
    <recommendedName>
        <fullName evidence="6">Periplasmic heavy metal sensor</fullName>
    </recommendedName>
</protein>
<feature type="signal peptide" evidence="3">
    <location>
        <begin position="1"/>
        <end position="18"/>
    </location>
</feature>
<comment type="caution">
    <text evidence="4">The sequence shown here is derived from an EMBL/GenBank/DDBJ whole genome shotgun (WGS) entry which is preliminary data.</text>
</comment>
<gene>
    <name evidence="4" type="ORF">KXJ69_11935</name>
</gene>
<feature type="chain" id="PRO_5040974169" description="Periplasmic heavy metal sensor" evidence="3">
    <location>
        <begin position="19"/>
        <end position="146"/>
    </location>
</feature>
<keyword evidence="1" id="KW-0175">Coiled coil</keyword>
<evidence type="ECO:0008006" key="6">
    <source>
        <dbReference type="Google" id="ProtNLM"/>
    </source>
</evidence>
<feature type="compositionally biased region" description="Basic residues" evidence="2">
    <location>
        <begin position="129"/>
        <end position="146"/>
    </location>
</feature>
<keyword evidence="5" id="KW-1185">Reference proteome</keyword>
<feature type="region of interest" description="Disordered" evidence="2">
    <location>
        <begin position="121"/>
        <end position="146"/>
    </location>
</feature>
<evidence type="ECO:0000256" key="3">
    <source>
        <dbReference type="SAM" id="SignalP"/>
    </source>
</evidence>
<evidence type="ECO:0000313" key="4">
    <source>
        <dbReference type="EMBL" id="MBW2938822.1"/>
    </source>
</evidence>